<dbReference type="InterPro" id="IPR024654">
    <property type="entry name" value="Calcineurin-like_PHP_lpxH"/>
</dbReference>
<dbReference type="PANTHER" id="PTHR11124">
    <property type="entry name" value="VACUOLAR SORTING PROTEIN VPS29"/>
    <property type="match status" value="1"/>
</dbReference>
<sequence>MKIVVTADTHLSNQGKQLPNRLVTACKTADLIIHAGDWKSMDVYKTLSSYGEVKGVYGNVDPDEITEQFPSQQIVEVNGFNIGVVHGHGDKKTTEKRVMEAFEEEEVDVIIFGHSHIPVIRYVKGELLFNPGSPTDKRKLRYYSYGILDIGEEIRTEIVFFRGD</sequence>
<dbReference type="Gene3D" id="3.60.21.10">
    <property type="match status" value="1"/>
</dbReference>
<proteinExistence type="inferred from homology"/>
<feature type="domain" description="Calcineurin-like phosphoesterase" evidence="5">
    <location>
        <begin position="1"/>
        <end position="151"/>
    </location>
</feature>
<dbReference type="SUPFAM" id="SSF56300">
    <property type="entry name" value="Metallo-dependent phosphatases"/>
    <property type="match status" value="1"/>
</dbReference>
<comment type="cofactor">
    <cofactor evidence="4">
        <name>a divalent metal cation</name>
        <dbReference type="ChEBI" id="CHEBI:60240"/>
    </cofactor>
</comment>
<dbReference type="InterPro" id="IPR020935">
    <property type="entry name" value="PdiEstase_YfcE_CS"/>
</dbReference>
<evidence type="ECO:0000256" key="1">
    <source>
        <dbReference type="ARBA" id="ARBA00008950"/>
    </source>
</evidence>
<dbReference type="PROSITE" id="PS01269">
    <property type="entry name" value="UPF0025"/>
    <property type="match status" value="1"/>
</dbReference>
<dbReference type="NCBIfam" id="TIGR00040">
    <property type="entry name" value="yfcE"/>
    <property type="match status" value="1"/>
</dbReference>
<evidence type="ECO:0000313" key="7">
    <source>
        <dbReference type="Proteomes" id="UP001597040"/>
    </source>
</evidence>
<evidence type="ECO:0000256" key="4">
    <source>
        <dbReference type="RuleBase" id="RU362039"/>
    </source>
</evidence>
<keyword evidence="2 4" id="KW-0479">Metal-binding</keyword>
<keyword evidence="3" id="KW-0378">Hydrolase</keyword>
<dbReference type="Pfam" id="PF12850">
    <property type="entry name" value="Metallophos_2"/>
    <property type="match status" value="1"/>
</dbReference>
<dbReference type="Proteomes" id="UP001597040">
    <property type="component" value="Unassembled WGS sequence"/>
</dbReference>
<dbReference type="EC" id="3.1.4.-" evidence="4"/>
<protein>
    <recommendedName>
        <fullName evidence="4">Phosphoesterase</fullName>
        <ecNumber evidence="4">3.1.4.-</ecNumber>
    </recommendedName>
</protein>
<comment type="similarity">
    <text evidence="1 4">Belongs to the metallophosphoesterase superfamily. YfcE family.</text>
</comment>
<evidence type="ECO:0000313" key="6">
    <source>
        <dbReference type="EMBL" id="MFD1038393.1"/>
    </source>
</evidence>
<keyword evidence="7" id="KW-1185">Reference proteome</keyword>
<name>A0ABW3LJ37_9BACI</name>
<accession>A0ABW3LJ37</accession>
<dbReference type="InterPro" id="IPR000979">
    <property type="entry name" value="Phosphodiesterase_MJ0936/Vps29"/>
</dbReference>
<evidence type="ECO:0000256" key="3">
    <source>
        <dbReference type="ARBA" id="ARBA00022801"/>
    </source>
</evidence>
<organism evidence="6 7">
    <name type="scientific">Virgibacillus byunsanensis</name>
    <dbReference type="NCBI Taxonomy" id="570945"/>
    <lineage>
        <taxon>Bacteria</taxon>
        <taxon>Bacillati</taxon>
        <taxon>Bacillota</taxon>
        <taxon>Bacilli</taxon>
        <taxon>Bacillales</taxon>
        <taxon>Bacillaceae</taxon>
        <taxon>Virgibacillus</taxon>
    </lineage>
</organism>
<dbReference type="EMBL" id="JBHTKJ010000018">
    <property type="protein sequence ID" value="MFD1038393.1"/>
    <property type="molecule type" value="Genomic_DNA"/>
</dbReference>
<evidence type="ECO:0000259" key="5">
    <source>
        <dbReference type="Pfam" id="PF12850"/>
    </source>
</evidence>
<dbReference type="InterPro" id="IPR029052">
    <property type="entry name" value="Metallo-depent_PP-like"/>
</dbReference>
<gene>
    <name evidence="6" type="ORF">ACFQ3N_08270</name>
</gene>
<dbReference type="RefSeq" id="WP_390361334.1">
    <property type="nucleotide sequence ID" value="NZ_JBHTKJ010000018.1"/>
</dbReference>
<evidence type="ECO:0000256" key="2">
    <source>
        <dbReference type="ARBA" id="ARBA00022723"/>
    </source>
</evidence>
<comment type="caution">
    <text evidence="6">The sequence shown here is derived from an EMBL/GenBank/DDBJ whole genome shotgun (WGS) entry which is preliminary data.</text>
</comment>
<reference evidence="7" key="1">
    <citation type="journal article" date="2019" name="Int. J. Syst. Evol. Microbiol.">
        <title>The Global Catalogue of Microorganisms (GCM) 10K type strain sequencing project: providing services to taxonomists for standard genome sequencing and annotation.</title>
        <authorList>
            <consortium name="The Broad Institute Genomics Platform"/>
            <consortium name="The Broad Institute Genome Sequencing Center for Infectious Disease"/>
            <person name="Wu L."/>
            <person name="Ma J."/>
        </authorList>
    </citation>
    <scope>NUCLEOTIDE SEQUENCE [LARGE SCALE GENOMIC DNA]</scope>
    <source>
        <strain evidence="7">CCUG 56754</strain>
    </source>
</reference>